<dbReference type="Gene3D" id="2.40.37.20">
    <property type="entry name" value="D-serine dehydratase-like domain"/>
    <property type="match status" value="1"/>
</dbReference>
<evidence type="ECO:0000259" key="4">
    <source>
        <dbReference type="SMART" id="SM01119"/>
    </source>
</evidence>
<dbReference type="AlphaFoldDB" id="A0A1C3U239"/>
<dbReference type="GO" id="GO:0008721">
    <property type="term" value="F:D-serine ammonia-lyase activity"/>
    <property type="evidence" value="ECO:0007669"/>
    <property type="project" value="TreeGrafter"/>
</dbReference>
<dbReference type="EMBL" id="FMAH01000001">
    <property type="protein sequence ID" value="SCB09546.1"/>
    <property type="molecule type" value="Genomic_DNA"/>
</dbReference>
<keyword evidence="6" id="KW-1185">Reference proteome</keyword>
<comment type="similarity">
    <text evidence="1">Belongs to the DSD1 family.</text>
</comment>
<protein>
    <submittedName>
        <fullName evidence="5">D-serine deaminase, pyridoxal phosphate-dependent</fullName>
    </submittedName>
</protein>
<dbReference type="STRING" id="411945.GA0061102_1001363"/>
<dbReference type="GO" id="GO:0036088">
    <property type="term" value="P:D-serine catabolic process"/>
    <property type="evidence" value="ECO:0007669"/>
    <property type="project" value="TreeGrafter"/>
</dbReference>
<evidence type="ECO:0000256" key="2">
    <source>
        <dbReference type="ARBA" id="ARBA00023239"/>
    </source>
</evidence>
<dbReference type="InterPro" id="IPR001608">
    <property type="entry name" value="Ala_racemase_N"/>
</dbReference>
<dbReference type="CDD" id="cd06820">
    <property type="entry name" value="PLPDE_III_LS_D-TA_like"/>
    <property type="match status" value="1"/>
</dbReference>
<name>A0A1C3U239_9HYPH</name>
<evidence type="ECO:0000313" key="6">
    <source>
        <dbReference type="Proteomes" id="UP000199435"/>
    </source>
</evidence>
<reference evidence="6" key="1">
    <citation type="submission" date="2016-08" db="EMBL/GenBank/DDBJ databases">
        <authorList>
            <person name="Varghese N."/>
            <person name="Submissions Spin"/>
        </authorList>
    </citation>
    <scope>NUCLEOTIDE SEQUENCE [LARGE SCALE GENOMIC DNA]</scope>
    <source>
        <strain evidence="6">HAMBI 2971</strain>
    </source>
</reference>
<dbReference type="SMART" id="SM01119">
    <property type="entry name" value="D-ser_dehydrat"/>
    <property type="match status" value="1"/>
</dbReference>
<gene>
    <name evidence="5" type="ORF">GA0061102_1001363</name>
</gene>
<dbReference type="InterPro" id="IPR029066">
    <property type="entry name" value="PLP-binding_barrel"/>
</dbReference>
<dbReference type="PANTHER" id="PTHR28004:SF2">
    <property type="entry name" value="D-SERINE DEHYDRATASE"/>
    <property type="match status" value="1"/>
</dbReference>
<dbReference type="InterPro" id="IPR026956">
    <property type="entry name" value="D-ser_dehydrat-like_dom"/>
</dbReference>
<sequence>MRQNGKTPDMAHDIASEISPKPGDRVEGLSTPRPIIDEDRLAGNIARVQSYMDAHGLNFRPHIKTHKIPALARAQVAAGAKGINCQKITEAEAFADAGFEDILITFNILGAEKLVRLSALNDRISGLKVVADSTVTVDGLSAWFAERKPLTVLVECDTGGARCGVQTPEQAAALGKHIAGKPGLVFGGLMSYPKPNNAAATQAFLAESVALLKNQGIECPIVSNGGTPSLFEAHLVTAATEHRAGTYIYNDRSMVRAGHCREEDCAMHILATVVSRPTEDRAVIDAGSKALTSDLLGFADFGQVVEYPEAVIKGLSEEHGVIDLSNCTGARPQIGDKIRIIPNHTCVVSNLFDQMVFHRDGVVTRVEDVAARGLVW</sequence>
<feature type="domain" description="D-serine dehydratase-like" evidence="4">
    <location>
        <begin position="266"/>
        <end position="359"/>
    </location>
</feature>
<keyword evidence="2" id="KW-0456">Lyase</keyword>
<evidence type="ECO:0000256" key="3">
    <source>
        <dbReference type="SAM" id="MobiDB-lite"/>
    </source>
</evidence>
<dbReference type="Proteomes" id="UP000199435">
    <property type="component" value="Unassembled WGS sequence"/>
</dbReference>
<feature type="region of interest" description="Disordered" evidence="3">
    <location>
        <begin position="1"/>
        <end position="31"/>
    </location>
</feature>
<dbReference type="SUPFAM" id="SSF51419">
    <property type="entry name" value="PLP-binding barrel"/>
    <property type="match status" value="1"/>
</dbReference>
<dbReference type="PANTHER" id="PTHR28004">
    <property type="entry name" value="ZGC:162816-RELATED"/>
    <property type="match status" value="1"/>
</dbReference>
<organism evidence="5 6">
    <name type="scientific">Rhizobium miluonense</name>
    <dbReference type="NCBI Taxonomy" id="411945"/>
    <lineage>
        <taxon>Bacteria</taxon>
        <taxon>Pseudomonadati</taxon>
        <taxon>Pseudomonadota</taxon>
        <taxon>Alphaproteobacteria</taxon>
        <taxon>Hyphomicrobiales</taxon>
        <taxon>Rhizobiaceae</taxon>
        <taxon>Rhizobium/Agrobacterium group</taxon>
        <taxon>Rhizobium</taxon>
    </lineage>
</organism>
<dbReference type="Pfam" id="PF01168">
    <property type="entry name" value="Ala_racemase_N"/>
    <property type="match status" value="1"/>
</dbReference>
<dbReference type="Gene3D" id="3.20.20.10">
    <property type="entry name" value="Alanine racemase"/>
    <property type="match status" value="1"/>
</dbReference>
<dbReference type="InterPro" id="IPR042208">
    <property type="entry name" value="D-ser_dehydrat-like_sf"/>
</dbReference>
<dbReference type="InterPro" id="IPR051466">
    <property type="entry name" value="D-amino_acid_metab_enzyme"/>
</dbReference>
<accession>A0A1C3U239</accession>
<proteinExistence type="inferred from homology"/>
<evidence type="ECO:0000313" key="5">
    <source>
        <dbReference type="EMBL" id="SCB09546.1"/>
    </source>
</evidence>
<evidence type="ECO:0000256" key="1">
    <source>
        <dbReference type="ARBA" id="ARBA00005323"/>
    </source>
</evidence>
<dbReference type="Pfam" id="PF14031">
    <property type="entry name" value="D-ser_dehydrat"/>
    <property type="match status" value="1"/>
</dbReference>